<dbReference type="AlphaFoldDB" id="A0A345P4X5"/>
<dbReference type="InterPro" id="IPR010917">
    <property type="entry name" value="TonB_rcpt_CS"/>
</dbReference>
<dbReference type="KEGG" id="mbah:HYN46_05490"/>
<feature type="domain" description="TonB-dependent receptor plug" evidence="14">
    <location>
        <begin position="49"/>
        <end position="155"/>
    </location>
</feature>
<dbReference type="GO" id="GO:0044718">
    <property type="term" value="P:siderophore transmembrane transport"/>
    <property type="evidence" value="ECO:0007669"/>
    <property type="project" value="TreeGrafter"/>
</dbReference>
<evidence type="ECO:0000256" key="6">
    <source>
        <dbReference type="ARBA" id="ARBA00023077"/>
    </source>
</evidence>
<keyword evidence="7 9" id="KW-0472">Membrane</keyword>
<dbReference type="PROSITE" id="PS52016">
    <property type="entry name" value="TONB_DEPENDENT_REC_3"/>
    <property type="match status" value="1"/>
</dbReference>
<evidence type="ECO:0000256" key="5">
    <source>
        <dbReference type="ARBA" id="ARBA00022729"/>
    </source>
</evidence>
<dbReference type="PANTHER" id="PTHR30069">
    <property type="entry name" value="TONB-DEPENDENT OUTER MEMBRANE RECEPTOR"/>
    <property type="match status" value="1"/>
</dbReference>
<keyword evidence="2 9" id="KW-0813">Transport</keyword>
<evidence type="ECO:0000259" key="14">
    <source>
        <dbReference type="Pfam" id="PF07715"/>
    </source>
</evidence>
<evidence type="ECO:0000256" key="9">
    <source>
        <dbReference type="PROSITE-ProRule" id="PRU01360"/>
    </source>
</evidence>
<name>A0A345P4X5_9GAMM</name>
<dbReference type="PANTHER" id="PTHR30069:SF36">
    <property type="entry name" value="BLL6948 PROTEIN"/>
    <property type="match status" value="1"/>
</dbReference>
<evidence type="ECO:0000256" key="11">
    <source>
        <dbReference type="RuleBase" id="RU003357"/>
    </source>
</evidence>
<keyword evidence="4 9" id="KW-0812">Transmembrane</keyword>
<keyword evidence="16" id="KW-1185">Reference proteome</keyword>
<keyword evidence="15" id="KW-0675">Receptor</keyword>
<feature type="domain" description="TonB-dependent receptor-like beta-barrel" evidence="13">
    <location>
        <begin position="265"/>
        <end position="646"/>
    </location>
</feature>
<evidence type="ECO:0000256" key="2">
    <source>
        <dbReference type="ARBA" id="ARBA00022448"/>
    </source>
</evidence>
<dbReference type="Gene3D" id="2.40.170.20">
    <property type="entry name" value="TonB-dependent receptor, beta-barrel domain"/>
    <property type="match status" value="1"/>
</dbReference>
<feature type="short sequence motif" description="TonB C-terminal box" evidence="10">
    <location>
        <begin position="674"/>
        <end position="691"/>
    </location>
</feature>
<dbReference type="GO" id="GO:0009279">
    <property type="term" value="C:cell outer membrane"/>
    <property type="evidence" value="ECO:0007669"/>
    <property type="project" value="UniProtKB-SubCell"/>
</dbReference>
<evidence type="ECO:0000256" key="12">
    <source>
        <dbReference type="SAM" id="SignalP"/>
    </source>
</evidence>
<dbReference type="InterPro" id="IPR012910">
    <property type="entry name" value="Plug_dom"/>
</dbReference>
<keyword evidence="8 9" id="KW-0998">Cell outer membrane</keyword>
<evidence type="ECO:0000313" key="16">
    <source>
        <dbReference type="Proteomes" id="UP000253940"/>
    </source>
</evidence>
<dbReference type="EMBL" id="CP031222">
    <property type="protein sequence ID" value="AXI02334.1"/>
    <property type="molecule type" value="Genomic_DNA"/>
</dbReference>
<reference evidence="15 16" key="1">
    <citation type="submission" date="2018-07" db="EMBL/GenBank/DDBJ databases">
        <title>Genome sequencing of Moraxellaceae gen. HYN0046.</title>
        <authorList>
            <person name="Kim M."/>
            <person name="Yi H."/>
        </authorList>
    </citation>
    <scope>NUCLEOTIDE SEQUENCE [LARGE SCALE GENOMIC DNA]</scope>
    <source>
        <strain evidence="15 16">HYN0046</strain>
    </source>
</reference>
<evidence type="ECO:0000313" key="15">
    <source>
        <dbReference type="EMBL" id="AXI02334.1"/>
    </source>
</evidence>
<accession>A0A345P4X5</accession>
<keyword evidence="5 12" id="KW-0732">Signal</keyword>
<comment type="subcellular location">
    <subcellularLocation>
        <location evidence="1 9">Cell outer membrane</location>
        <topology evidence="1 9">Multi-pass membrane protein</topology>
    </subcellularLocation>
</comment>
<feature type="signal peptide" evidence="12">
    <location>
        <begin position="1"/>
        <end position="23"/>
    </location>
</feature>
<protein>
    <submittedName>
        <fullName evidence="15">TonB-dependent receptor</fullName>
    </submittedName>
</protein>
<evidence type="ECO:0000256" key="3">
    <source>
        <dbReference type="ARBA" id="ARBA00022452"/>
    </source>
</evidence>
<evidence type="ECO:0000256" key="10">
    <source>
        <dbReference type="PROSITE-ProRule" id="PRU10144"/>
    </source>
</evidence>
<evidence type="ECO:0000256" key="4">
    <source>
        <dbReference type="ARBA" id="ARBA00022692"/>
    </source>
</evidence>
<dbReference type="GO" id="GO:0015344">
    <property type="term" value="F:siderophore uptake transmembrane transporter activity"/>
    <property type="evidence" value="ECO:0007669"/>
    <property type="project" value="TreeGrafter"/>
</dbReference>
<dbReference type="Pfam" id="PF00593">
    <property type="entry name" value="TonB_dep_Rec_b-barrel"/>
    <property type="match status" value="1"/>
</dbReference>
<evidence type="ECO:0000256" key="7">
    <source>
        <dbReference type="ARBA" id="ARBA00023136"/>
    </source>
</evidence>
<dbReference type="PROSITE" id="PS01156">
    <property type="entry name" value="TONB_DEPENDENT_REC_2"/>
    <property type="match status" value="1"/>
</dbReference>
<feature type="chain" id="PRO_5016692722" evidence="12">
    <location>
        <begin position="24"/>
        <end position="691"/>
    </location>
</feature>
<dbReference type="SUPFAM" id="SSF56935">
    <property type="entry name" value="Porins"/>
    <property type="match status" value="1"/>
</dbReference>
<proteinExistence type="inferred from homology"/>
<evidence type="ECO:0000256" key="1">
    <source>
        <dbReference type="ARBA" id="ARBA00004571"/>
    </source>
</evidence>
<keyword evidence="3 9" id="KW-1134">Transmembrane beta strand</keyword>
<evidence type="ECO:0000259" key="13">
    <source>
        <dbReference type="Pfam" id="PF00593"/>
    </source>
</evidence>
<dbReference type="InterPro" id="IPR037066">
    <property type="entry name" value="Plug_dom_sf"/>
</dbReference>
<organism evidence="15 16">
    <name type="scientific">Aquirhabdus parva</name>
    <dbReference type="NCBI Taxonomy" id="2283318"/>
    <lineage>
        <taxon>Bacteria</taxon>
        <taxon>Pseudomonadati</taxon>
        <taxon>Pseudomonadota</taxon>
        <taxon>Gammaproteobacteria</taxon>
        <taxon>Moraxellales</taxon>
        <taxon>Moraxellaceae</taxon>
        <taxon>Aquirhabdus</taxon>
    </lineage>
</organism>
<sequence>MAIRLKLSTLTLALWALSRIAVAEGDGISQITVTGSHYKNGVGTSDAASQGVINGYLLTDIPILRPGEVLESVPGMVVSQHSGDGKANQYFLRGYNLDHGTDFATSIDSVPVNIPTNAHGQGYTDINYLIPELVQRIDYRKGPYFAENGDFSSAGSANIKYRNSLDHNILDLTVGADNYRRALLAGSTHLSANQSGPTVLGGLELLQNNGPWDSPEKLHKINGLLKLSDGDTSQGWSIDGVGYKAHWHSTDQVPLELIESGQIGRYAALDDSDGGDSTRAILSGEWHRDDEQGYSKVSAFAQRYHLQLWSNFTYFELNPIQGDQFEQFETRNYYGGQLVQGWKQSLFGLPSTTEAGLQLRYDTTHVGLANTDKRIRTNLVTDDQINETLLGAYLQNTTQWTPWFKSVIGGRQDRLQLNRDSHTNALNSGDATGTKFSPKLSLIFGPWQKTELFLNYGKGIHSNDARGVINQVDARTGESVEPVPALVGSTGKEIGLRTEIIDGLQSSVAVWGLDSDSELVYVSEAGTTEPNGASKRYGVEWNNHIIVNKWLLIDADFAWTHARYADKDANGDIGNLIPNAVSKVGLLRATLRNQGGWSTSLETRYIGGYPLSQDGELKTPSSTITNLRVQRELTPRLSLSVDVLNLFNRKYYDIAYQQDYQVTPTSPVVPSGITVHPGEPRELRATLHMKF</sequence>
<dbReference type="InterPro" id="IPR036942">
    <property type="entry name" value="Beta-barrel_TonB_sf"/>
</dbReference>
<dbReference type="InterPro" id="IPR000531">
    <property type="entry name" value="Beta-barrel_TonB"/>
</dbReference>
<dbReference type="Gene3D" id="2.170.130.10">
    <property type="entry name" value="TonB-dependent receptor, plug domain"/>
    <property type="match status" value="1"/>
</dbReference>
<gene>
    <name evidence="15" type="ORF">HYN46_05490</name>
</gene>
<comment type="similarity">
    <text evidence="9 11">Belongs to the TonB-dependent receptor family.</text>
</comment>
<dbReference type="Pfam" id="PF07715">
    <property type="entry name" value="Plug"/>
    <property type="match status" value="1"/>
</dbReference>
<dbReference type="Proteomes" id="UP000253940">
    <property type="component" value="Chromosome"/>
</dbReference>
<dbReference type="RefSeq" id="WP_114898444.1">
    <property type="nucleotide sequence ID" value="NZ_CP031222.1"/>
</dbReference>
<dbReference type="InterPro" id="IPR039426">
    <property type="entry name" value="TonB-dep_rcpt-like"/>
</dbReference>
<dbReference type="OrthoDB" id="127311at2"/>
<evidence type="ECO:0000256" key="8">
    <source>
        <dbReference type="ARBA" id="ARBA00023237"/>
    </source>
</evidence>
<keyword evidence="6 11" id="KW-0798">TonB box</keyword>